<comment type="caution">
    <text evidence="10">The sequence shown here is derived from an EMBL/GenBank/DDBJ whole genome shotgun (WGS) entry which is preliminary data.</text>
</comment>
<organism evidence="10 11">
    <name type="scientific">Crotalus adamanteus</name>
    <name type="common">Eastern diamondback rattlesnake</name>
    <dbReference type="NCBI Taxonomy" id="8729"/>
    <lineage>
        <taxon>Eukaryota</taxon>
        <taxon>Metazoa</taxon>
        <taxon>Chordata</taxon>
        <taxon>Craniata</taxon>
        <taxon>Vertebrata</taxon>
        <taxon>Euteleostomi</taxon>
        <taxon>Lepidosauria</taxon>
        <taxon>Squamata</taxon>
        <taxon>Bifurcata</taxon>
        <taxon>Unidentata</taxon>
        <taxon>Episquamata</taxon>
        <taxon>Toxicofera</taxon>
        <taxon>Serpentes</taxon>
        <taxon>Colubroidea</taxon>
        <taxon>Viperidae</taxon>
        <taxon>Crotalinae</taxon>
        <taxon>Crotalus</taxon>
    </lineage>
</organism>
<evidence type="ECO:0000256" key="1">
    <source>
        <dbReference type="ARBA" id="ARBA00004370"/>
    </source>
</evidence>
<keyword evidence="11" id="KW-1185">Reference proteome</keyword>
<dbReference type="GO" id="GO:0005911">
    <property type="term" value="C:cell-cell junction"/>
    <property type="evidence" value="ECO:0007669"/>
    <property type="project" value="TreeGrafter"/>
</dbReference>
<evidence type="ECO:0000256" key="2">
    <source>
        <dbReference type="ARBA" id="ARBA00022692"/>
    </source>
</evidence>
<dbReference type="InterPro" id="IPR050971">
    <property type="entry name" value="Cadherin-domain_protein"/>
</dbReference>
<keyword evidence="5" id="KW-0130">Cell adhesion</keyword>
<keyword evidence="2" id="KW-0812">Transmembrane</keyword>
<dbReference type="Proteomes" id="UP001474421">
    <property type="component" value="Unassembled WGS sequence"/>
</dbReference>
<evidence type="ECO:0000256" key="3">
    <source>
        <dbReference type="ARBA" id="ARBA00022737"/>
    </source>
</evidence>
<dbReference type="CDD" id="cd11304">
    <property type="entry name" value="Cadherin_repeat"/>
    <property type="match status" value="1"/>
</dbReference>
<dbReference type="PROSITE" id="PS50268">
    <property type="entry name" value="CADHERIN_2"/>
    <property type="match status" value="2"/>
</dbReference>
<evidence type="ECO:0000313" key="10">
    <source>
        <dbReference type="EMBL" id="KAK9400482.1"/>
    </source>
</evidence>
<proteinExistence type="predicted"/>
<keyword evidence="7" id="KW-0472">Membrane</keyword>
<dbReference type="PANTHER" id="PTHR24025:SF23">
    <property type="entry name" value="NEURAL-CADHERIN"/>
    <property type="match status" value="1"/>
</dbReference>
<dbReference type="InterPro" id="IPR002126">
    <property type="entry name" value="Cadherin-like_dom"/>
</dbReference>
<name>A0AAW1BGK8_CROAD</name>
<dbReference type="GO" id="GO:0007156">
    <property type="term" value="P:homophilic cell adhesion via plasma membrane adhesion molecules"/>
    <property type="evidence" value="ECO:0007669"/>
    <property type="project" value="InterPro"/>
</dbReference>
<reference evidence="10 11" key="1">
    <citation type="journal article" date="2024" name="Proc. Natl. Acad. Sci. U.S.A.">
        <title>The genetic regulatory architecture and epigenomic basis for age-related changes in rattlesnake venom.</title>
        <authorList>
            <person name="Hogan M.P."/>
            <person name="Holding M.L."/>
            <person name="Nystrom G.S."/>
            <person name="Colston T.J."/>
            <person name="Bartlett D.A."/>
            <person name="Mason A.J."/>
            <person name="Ellsworth S.A."/>
            <person name="Rautsaw R.M."/>
            <person name="Lawrence K.C."/>
            <person name="Strickland J.L."/>
            <person name="He B."/>
            <person name="Fraser P."/>
            <person name="Margres M.J."/>
            <person name="Gilbert D.M."/>
            <person name="Gibbs H.L."/>
            <person name="Parkinson C.L."/>
            <person name="Rokyta D.R."/>
        </authorList>
    </citation>
    <scope>NUCLEOTIDE SEQUENCE [LARGE SCALE GENOMIC DNA]</scope>
    <source>
        <strain evidence="10">DRR0105</strain>
    </source>
</reference>
<dbReference type="AlphaFoldDB" id="A0AAW1BGK8"/>
<dbReference type="InterPro" id="IPR015919">
    <property type="entry name" value="Cadherin-like_sf"/>
</dbReference>
<feature type="domain" description="Cadherin" evidence="9">
    <location>
        <begin position="3"/>
        <end position="51"/>
    </location>
</feature>
<comment type="subcellular location">
    <subcellularLocation>
        <location evidence="1">Membrane</location>
    </subcellularLocation>
</comment>
<accession>A0AAW1BGK8</accession>
<gene>
    <name evidence="10" type="ORF">NXF25_011196</name>
</gene>
<dbReference type="GO" id="GO:0005509">
    <property type="term" value="F:calcium ion binding"/>
    <property type="evidence" value="ECO:0007669"/>
    <property type="project" value="UniProtKB-UniRule"/>
</dbReference>
<dbReference type="PANTHER" id="PTHR24025">
    <property type="entry name" value="DESMOGLEIN FAMILY MEMBER"/>
    <property type="match status" value="1"/>
</dbReference>
<sequence length="140" mass="15552">MNLDYEKSRTFFVTAVAKDGGGKLRGDHKVFSATTTITINVEDVQDTPPNFVGTPYYGYVYEDTLVASEISSEDNETAHASTTVIIRVVDLNNHPPTFYGESGPQNQFELTIYEHPLEGETLRGLKITVSDSDQVSYPRL</sequence>
<evidence type="ECO:0000313" key="11">
    <source>
        <dbReference type="Proteomes" id="UP001474421"/>
    </source>
</evidence>
<evidence type="ECO:0000259" key="9">
    <source>
        <dbReference type="PROSITE" id="PS50268"/>
    </source>
</evidence>
<dbReference type="SUPFAM" id="SSF49313">
    <property type="entry name" value="Cadherin-like"/>
    <property type="match status" value="1"/>
</dbReference>
<dbReference type="GO" id="GO:0016020">
    <property type="term" value="C:membrane"/>
    <property type="evidence" value="ECO:0007669"/>
    <property type="project" value="UniProtKB-SubCell"/>
</dbReference>
<feature type="domain" description="Cadherin" evidence="9">
    <location>
        <begin position="61"/>
        <end position="98"/>
    </location>
</feature>
<evidence type="ECO:0000256" key="4">
    <source>
        <dbReference type="ARBA" id="ARBA00022837"/>
    </source>
</evidence>
<dbReference type="EMBL" id="JAOTOJ010000005">
    <property type="protein sequence ID" value="KAK9400482.1"/>
    <property type="molecule type" value="Genomic_DNA"/>
</dbReference>
<evidence type="ECO:0000256" key="7">
    <source>
        <dbReference type="ARBA" id="ARBA00023136"/>
    </source>
</evidence>
<evidence type="ECO:0000256" key="5">
    <source>
        <dbReference type="ARBA" id="ARBA00022889"/>
    </source>
</evidence>
<keyword evidence="6" id="KW-1133">Transmembrane helix</keyword>
<protein>
    <recommendedName>
        <fullName evidence="9">Cadherin domain-containing protein</fullName>
    </recommendedName>
</protein>
<keyword evidence="3" id="KW-0677">Repeat</keyword>
<evidence type="ECO:0000256" key="6">
    <source>
        <dbReference type="ARBA" id="ARBA00022989"/>
    </source>
</evidence>
<dbReference type="PRINTS" id="PR00205">
    <property type="entry name" value="CADHERIN"/>
</dbReference>
<keyword evidence="4 8" id="KW-0106">Calcium</keyword>
<evidence type="ECO:0000256" key="8">
    <source>
        <dbReference type="PROSITE-ProRule" id="PRU00043"/>
    </source>
</evidence>
<dbReference type="Gene3D" id="2.60.40.60">
    <property type="entry name" value="Cadherins"/>
    <property type="match status" value="1"/>
</dbReference>